<evidence type="ECO:0000313" key="3">
    <source>
        <dbReference type="Proteomes" id="UP001451303"/>
    </source>
</evidence>
<protein>
    <recommendedName>
        <fullName evidence="4">Secreted protein</fullName>
    </recommendedName>
</protein>
<comment type="caution">
    <text evidence="2">The sequence shown here is derived from an EMBL/GenBank/DDBJ whole genome shotgun (WGS) entry which is preliminary data.</text>
</comment>
<gene>
    <name evidence="2" type="ORF">QR685DRAFT_569622</name>
</gene>
<evidence type="ECO:0008006" key="4">
    <source>
        <dbReference type="Google" id="ProtNLM"/>
    </source>
</evidence>
<proteinExistence type="predicted"/>
<accession>A0ABR3DLN8</accession>
<organism evidence="2 3">
    <name type="scientific">Neurospora intermedia</name>
    <dbReference type="NCBI Taxonomy" id="5142"/>
    <lineage>
        <taxon>Eukaryota</taxon>
        <taxon>Fungi</taxon>
        <taxon>Dikarya</taxon>
        <taxon>Ascomycota</taxon>
        <taxon>Pezizomycotina</taxon>
        <taxon>Sordariomycetes</taxon>
        <taxon>Sordariomycetidae</taxon>
        <taxon>Sordariales</taxon>
        <taxon>Sordariaceae</taxon>
        <taxon>Neurospora</taxon>
    </lineage>
</organism>
<feature type="chain" id="PRO_5045083860" description="Secreted protein" evidence="1">
    <location>
        <begin position="18"/>
        <end position="74"/>
    </location>
</feature>
<evidence type="ECO:0000256" key="1">
    <source>
        <dbReference type="SAM" id="SignalP"/>
    </source>
</evidence>
<dbReference type="Proteomes" id="UP001451303">
    <property type="component" value="Unassembled WGS sequence"/>
</dbReference>
<dbReference type="EMBL" id="JAVLET010000002">
    <property type="protein sequence ID" value="KAL0473579.1"/>
    <property type="molecule type" value="Genomic_DNA"/>
</dbReference>
<evidence type="ECO:0000313" key="2">
    <source>
        <dbReference type="EMBL" id="KAL0473579.1"/>
    </source>
</evidence>
<keyword evidence="3" id="KW-1185">Reference proteome</keyword>
<reference evidence="2 3" key="1">
    <citation type="submission" date="2023-09" db="EMBL/GenBank/DDBJ databases">
        <title>Multi-omics analysis of a traditional fermented food reveals byproduct-associated fungal strains for waste-to-food upcycling.</title>
        <authorList>
            <consortium name="Lawrence Berkeley National Laboratory"/>
            <person name="Rekdal V.M."/>
            <person name="Villalobos-Escobedo J.M."/>
            <person name="Rodriguez-Valeron N."/>
            <person name="Garcia M.O."/>
            <person name="Vasquez D.P."/>
            <person name="Damayanti I."/>
            <person name="Sorensen P.M."/>
            <person name="Baidoo E.E."/>
            <person name="De Carvalho A.C."/>
            <person name="Riley R."/>
            <person name="Lipzen A."/>
            <person name="He G."/>
            <person name="Yan M."/>
            <person name="Haridas S."/>
            <person name="Daum C."/>
            <person name="Yoshinaga Y."/>
            <person name="Ng V."/>
            <person name="Grigoriev I.V."/>
            <person name="Munk R."/>
            <person name="Nuraida L."/>
            <person name="Wijaya C.H."/>
            <person name="Morales P.-C."/>
            <person name="Keasling J.D."/>
        </authorList>
    </citation>
    <scope>NUCLEOTIDE SEQUENCE [LARGE SCALE GENOMIC DNA]</scope>
    <source>
        <strain evidence="2 3">FGSC 2613</strain>
    </source>
</reference>
<sequence>MLFGLAYFSSLIWASKGCSVKETLSFRNRKRGLQYTTYLYIPNCQCVGTVGKMLHVSCNEGTGQHFISMSLPTS</sequence>
<name>A0ABR3DLN8_NEUIN</name>
<keyword evidence="1" id="KW-0732">Signal</keyword>
<feature type="signal peptide" evidence="1">
    <location>
        <begin position="1"/>
        <end position="17"/>
    </location>
</feature>